<keyword evidence="2 5" id="KW-0812">Transmembrane</keyword>
<organism evidence="9 10">
    <name type="scientific">Frankliniella fusca</name>
    <dbReference type="NCBI Taxonomy" id="407009"/>
    <lineage>
        <taxon>Eukaryota</taxon>
        <taxon>Metazoa</taxon>
        <taxon>Ecdysozoa</taxon>
        <taxon>Arthropoda</taxon>
        <taxon>Hexapoda</taxon>
        <taxon>Insecta</taxon>
        <taxon>Pterygota</taxon>
        <taxon>Neoptera</taxon>
        <taxon>Paraneoptera</taxon>
        <taxon>Thysanoptera</taxon>
        <taxon>Terebrantia</taxon>
        <taxon>Thripoidea</taxon>
        <taxon>Thripidae</taxon>
        <taxon>Frankliniella</taxon>
    </lineage>
</organism>
<evidence type="ECO:0000259" key="7">
    <source>
        <dbReference type="Pfam" id="PF02931"/>
    </source>
</evidence>
<keyword evidence="6" id="KW-0732">Signal</keyword>
<keyword evidence="3 5" id="KW-1133">Transmembrane helix</keyword>
<dbReference type="Gene3D" id="1.20.58.390">
    <property type="entry name" value="Neurotransmitter-gated ion-channel transmembrane domain"/>
    <property type="match status" value="1"/>
</dbReference>
<dbReference type="PRINTS" id="PR00252">
    <property type="entry name" value="NRIONCHANNEL"/>
</dbReference>
<dbReference type="InterPro" id="IPR038050">
    <property type="entry name" value="Neuro_actylchol_rec"/>
</dbReference>
<dbReference type="CDD" id="cd19051">
    <property type="entry name" value="LGIC_TM_cation"/>
    <property type="match status" value="1"/>
</dbReference>
<dbReference type="CDD" id="cd18989">
    <property type="entry name" value="LGIC_ECD_cation"/>
    <property type="match status" value="1"/>
</dbReference>
<dbReference type="Proteomes" id="UP001219518">
    <property type="component" value="Unassembled WGS sequence"/>
</dbReference>
<dbReference type="InterPro" id="IPR006029">
    <property type="entry name" value="Neurotrans-gated_channel_TM"/>
</dbReference>
<dbReference type="SUPFAM" id="SSF90112">
    <property type="entry name" value="Neurotransmitter-gated ion-channel transmembrane pore"/>
    <property type="match status" value="1"/>
</dbReference>
<keyword evidence="9" id="KW-0675">Receptor</keyword>
<dbReference type="InterPro" id="IPR036734">
    <property type="entry name" value="Neur_chan_lig-bd_sf"/>
</dbReference>
<sequence length="447" mass="48643">MIALPPLTSALTLALAAVLATANAGFETVRASQLSDVERLWDSLNGSDNHWVRPDLEATTVDVTLGVKSVVVFEMQSTVAVSAWLKLEWNDSSKAWKDSADPAFKSIKVLHLSKMQLWHPDICLMNSWAGKGAGALEGPSAALYPDGRIVWTPSSVFEAYCELDLRRWPFERHECSLHFGSFTLDSKELKFGKVGHVIEFPAQVGEFIVESVKASNAFLVEDGAESFEGVKYTIVLRREPGTYNAVIFAPAAVVVILCLASFLLPPRAGEKVILGGVNAILICLFLIYFAHSLPVLTNQTPLIVMFYSASLYLVCLSLSGAVVTLNISRQPHSAGLPWTAKRILSGSFGRVLLLSSYIEQIMGVDLGPCARQSPARQSSTGPQEEVPVVMHDEMDPQSEGLASSSTEIGSKSVNPNHEWLLLAAAIDRVLFVVYSLLFLVLAIAFHV</sequence>
<feature type="signal peptide" evidence="6">
    <location>
        <begin position="1"/>
        <end position="31"/>
    </location>
</feature>
<dbReference type="Gene3D" id="2.70.170.10">
    <property type="entry name" value="Neurotransmitter-gated ion-channel ligand-binding domain"/>
    <property type="match status" value="1"/>
</dbReference>
<evidence type="ECO:0000256" key="3">
    <source>
        <dbReference type="ARBA" id="ARBA00022989"/>
    </source>
</evidence>
<keyword evidence="4 5" id="KW-0472">Membrane</keyword>
<reference evidence="9" key="2">
    <citation type="journal article" date="2023" name="BMC Genomics">
        <title>Pest status, molecular evolution, and epigenetic factors derived from the genome assembly of Frankliniella fusca, a thysanopteran phytovirus vector.</title>
        <authorList>
            <person name="Catto M.A."/>
            <person name="Labadie P.E."/>
            <person name="Jacobson A.L."/>
            <person name="Kennedy G.G."/>
            <person name="Srinivasan R."/>
            <person name="Hunt B.G."/>
        </authorList>
    </citation>
    <scope>NUCLEOTIDE SEQUENCE</scope>
    <source>
        <strain evidence="9">PL_HMW_Pooled</strain>
    </source>
</reference>
<dbReference type="InterPro" id="IPR036719">
    <property type="entry name" value="Neuro-gated_channel_TM_sf"/>
</dbReference>
<evidence type="ECO:0000256" key="2">
    <source>
        <dbReference type="ARBA" id="ARBA00022692"/>
    </source>
</evidence>
<comment type="caution">
    <text evidence="9">The sequence shown here is derived from an EMBL/GenBank/DDBJ whole genome shotgun (WGS) entry which is preliminary data.</text>
</comment>
<dbReference type="EMBL" id="JAHWGI010000700">
    <property type="protein sequence ID" value="KAK3917243.1"/>
    <property type="molecule type" value="Genomic_DNA"/>
</dbReference>
<reference evidence="9" key="1">
    <citation type="submission" date="2021-07" db="EMBL/GenBank/DDBJ databases">
        <authorList>
            <person name="Catto M.A."/>
            <person name="Jacobson A."/>
            <person name="Kennedy G."/>
            <person name="Labadie P."/>
            <person name="Hunt B.G."/>
            <person name="Srinivasan R."/>
        </authorList>
    </citation>
    <scope>NUCLEOTIDE SEQUENCE</scope>
    <source>
        <strain evidence="9">PL_HMW_Pooled</strain>
        <tissue evidence="9">Head</tissue>
    </source>
</reference>
<feature type="domain" description="Neurotransmitter-gated ion-channel ligand-binding" evidence="7">
    <location>
        <begin position="38"/>
        <end position="239"/>
    </location>
</feature>
<feature type="transmembrane region" description="Helical" evidence="5">
    <location>
        <begin position="419"/>
        <end position="445"/>
    </location>
</feature>
<proteinExistence type="predicted"/>
<dbReference type="GO" id="GO:0005230">
    <property type="term" value="F:extracellular ligand-gated monoatomic ion channel activity"/>
    <property type="evidence" value="ECO:0007669"/>
    <property type="project" value="InterPro"/>
</dbReference>
<feature type="transmembrane region" description="Helical" evidence="5">
    <location>
        <begin position="302"/>
        <end position="325"/>
    </location>
</feature>
<comment type="subcellular location">
    <subcellularLocation>
        <location evidence="1">Membrane</location>
        <topology evidence="1">Multi-pass membrane protein</topology>
    </subcellularLocation>
</comment>
<keyword evidence="10" id="KW-1185">Reference proteome</keyword>
<dbReference type="InterPro" id="IPR006202">
    <property type="entry name" value="Neur_chan_lig-bd"/>
</dbReference>
<evidence type="ECO:0000256" key="1">
    <source>
        <dbReference type="ARBA" id="ARBA00004141"/>
    </source>
</evidence>
<dbReference type="AlphaFoldDB" id="A0AAE1HA60"/>
<dbReference type="PANTHER" id="PTHR18945">
    <property type="entry name" value="NEUROTRANSMITTER GATED ION CHANNEL"/>
    <property type="match status" value="1"/>
</dbReference>
<dbReference type="GO" id="GO:0016020">
    <property type="term" value="C:membrane"/>
    <property type="evidence" value="ECO:0007669"/>
    <property type="project" value="UniProtKB-SubCell"/>
</dbReference>
<dbReference type="Pfam" id="PF02931">
    <property type="entry name" value="Neur_chan_LBD"/>
    <property type="match status" value="1"/>
</dbReference>
<feature type="transmembrane region" description="Helical" evidence="5">
    <location>
        <begin position="272"/>
        <end position="290"/>
    </location>
</feature>
<evidence type="ECO:0000313" key="10">
    <source>
        <dbReference type="Proteomes" id="UP001219518"/>
    </source>
</evidence>
<feature type="transmembrane region" description="Helical" evidence="5">
    <location>
        <begin position="245"/>
        <end position="265"/>
    </location>
</feature>
<feature type="chain" id="PRO_5042142023" evidence="6">
    <location>
        <begin position="32"/>
        <end position="447"/>
    </location>
</feature>
<dbReference type="Pfam" id="PF02932">
    <property type="entry name" value="Neur_chan_memb"/>
    <property type="match status" value="1"/>
</dbReference>
<evidence type="ECO:0000256" key="4">
    <source>
        <dbReference type="ARBA" id="ARBA00023136"/>
    </source>
</evidence>
<dbReference type="GO" id="GO:0004888">
    <property type="term" value="F:transmembrane signaling receptor activity"/>
    <property type="evidence" value="ECO:0007669"/>
    <property type="project" value="InterPro"/>
</dbReference>
<evidence type="ECO:0000256" key="5">
    <source>
        <dbReference type="SAM" id="Phobius"/>
    </source>
</evidence>
<evidence type="ECO:0000259" key="8">
    <source>
        <dbReference type="Pfam" id="PF02932"/>
    </source>
</evidence>
<evidence type="ECO:0000256" key="6">
    <source>
        <dbReference type="SAM" id="SignalP"/>
    </source>
</evidence>
<accession>A0AAE1HA60</accession>
<name>A0AAE1HA60_9NEOP</name>
<feature type="domain" description="Neurotransmitter-gated ion-channel transmembrane" evidence="8">
    <location>
        <begin position="248"/>
        <end position="352"/>
    </location>
</feature>
<dbReference type="SUPFAM" id="SSF63712">
    <property type="entry name" value="Nicotinic receptor ligand binding domain-like"/>
    <property type="match status" value="1"/>
</dbReference>
<dbReference type="InterPro" id="IPR006201">
    <property type="entry name" value="Neur_channel"/>
</dbReference>
<evidence type="ECO:0000313" key="9">
    <source>
        <dbReference type="EMBL" id="KAK3917243.1"/>
    </source>
</evidence>
<gene>
    <name evidence="9" type="ORF">KUF71_006827</name>
</gene>
<protein>
    <submittedName>
        <fullName evidence="9">Neuronal acetylcholine receptor subunit beta-3</fullName>
    </submittedName>
</protein>